<dbReference type="OrthoDB" id="9800955at2"/>
<keyword evidence="1 7" id="KW-0732">Signal</keyword>
<dbReference type="PROSITE" id="PS00659">
    <property type="entry name" value="GLYCOSYL_HYDROL_F5"/>
    <property type="match status" value="1"/>
</dbReference>
<reference evidence="9 10" key="1">
    <citation type="submission" date="2016-10" db="EMBL/GenBank/DDBJ databases">
        <authorList>
            <person name="de Groot N.N."/>
        </authorList>
    </citation>
    <scope>NUCLEOTIDE SEQUENCE [LARGE SCALE GENOMIC DNA]</scope>
    <source>
        <strain evidence="9 10">CGMCC 1.7727</strain>
    </source>
</reference>
<organism evidence="9 10">
    <name type="scientific">Gracilibacillus ureilyticus</name>
    <dbReference type="NCBI Taxonomy" id="531814"/>
    <lineage>
        <taxon>Bacteria</taxon>
        <taxon>Bacillati</taxon>
        <taxon>Bacillota</taxon>
        <taxon>Bacilli</taxon>
        <taxon>Bacillales</taxon>
        <taxon>Bacillaceae</taxon>
        <taxon>Gracilibacillus</taxon>
    </lineage>
</organism>
<dbReference type="PROSITE" id="PS51272">
    <property type="entry name" value="SLH"/>
    <property type="match status" value="3"/>
</dbReference>
<accession>A0A1H9RA83</accession>
<dbReference type="InterPro" id="IPR013783">
    <property type="entry name" value="Ig-like_fold"/>
</dbReference>
<evidence type="ECO:0000256" key="6">
    <source>
        <dbReference type="ARBA" id="ARBA00023326"/>
    </source>
</evidence>
<gene>
    <name evidence="9" type="ORF">SAMN04487944_10866</name>
</gene>
<dbReference type="Pfam" id="PF00395">
    <property type="entry name" value="SLH"/>
    <property type="match status" value="3"/>
</dbReference>
<dbReference type="Gene3D" id="2.60.40.10">
    <property type="entry name" value="Immunoglobulins"/>
    <property type="match status" value="1"/>
</dbReference>
<dbReference type="InterPro" id="IPR005102">
    <property type="entry name" value="Carbo-bd_X2"/>
</dbReference>
<dbReference type="RefSeq" id="WP_089740616.1">
    <property type="nucleotide sequence ID" value="NZ_FOGL01000008.1"/>
</dbReference>
<dbReference type="STRING" id="531814.SAMN04487944_10866"/>
<evidence type="ECO:0000256" key="3">
    <source>
        <dbReference type="ARBA" id="ARBA00023001"/>
    </source>
</evidence>
<dbReference type="SUPFAM" id="SSF51445">
    <property type="entry name" value="(Trans)glycosidases"/>
    <property type="match status" value="1"/>
</dbReference>
<keyword evidence="2" id="KW-0378">Hydrolase</keyword>
<keyword evidence="4" id="KW-0119">Carbohydrate metabolism</keyword>
<evidence type="ECO:0000313" key="9">
    <source>
        <dbReference type="EMBL" id="SER68959.1"/>
    </source>
</evidence>
<evidence type="ECO:0000256" key="5">
    <source>
        <dbReference type="ARBA" id="ARBA00023295"/>
    </source>
</evidence>
<dbReference type="PANTHER" id="PTHR43308:SF5">
    <property type="entry name" value="S-LAYER PROTEIN _ PEPTIDOGLYCAN ENDO-BETA-N-ACETYLGLUCOSAMINIDASE"/>
    <property type="match status" value="1"/>
</dbReference>
<dbReference type="PANTHER" id="PTHR43308">
    <property type="entry name" value="OUTER MEMBRANE PROTEIN ALPHA-RELATED"/>
    <property type="match status" value="1"/>
</dbReference>
<sequence length="751" mass="85444">MKNYLSKVILLSIVFLCLTSNFSFAEVDGDTPVDISDYAKNMQPGWNLGNTYDAVGEDETAWGNPYVTKELIEKIAEEGFKSIRIPITFDQRMDTDGDYLIDQDFLIRIDQTIQWALEEELYVMINVHHDSWVWIENGMQENHDQTVARFNAIWTQLADHYKDYSVKLMFESINEPRFSGTEEESLNYLDELNESFYEIVRKSGGNNDIRPLVIPTLHTGSEPVYLERLDSFIETLDDPNIIATVHYYGFWPFSVNIARATRFNDEVKNDIITVFDRVHDTFTAKGIPVIIGEYGLLGFDTDIGAIQQGEKLKFFEFMTHYAQEKNLVHMLWDNGQHLNRNTLEWSDSEFFEMLQTSWDTRSAVPDDNFIYLEKGKEWTDKSLTFELNGNEFLEVSMNNQLLEENEDYTINENTITFKKSFLQSISSEETGSIATIHIAFTDGVDWNIDVRQFSRPQLGEAEGSTVSFKIPAEFNGDQLATMEAYYEDGSIAGPQNWTSFKEFGYTFSPNYDDGYIELNENFFNETNDGLVNLTFYFWSGKTVEYTIEKSEKTVKSASGDVPAKEFTDIFSGHWAKDAIQLLANKGILNGYPNGTFRPDSTISRAEIAQIVAAGLDLEAGNINTRFKDVTGKEWYANNLYALAENNVIAGFTDGTFRPTAKVTRAELAAILGRALESTEVELPSNNKTIEDFTDAAKIPEWAKDDIETIIQHDIMQGFPNGRFFATDFATRAEAAAALGNFLKKVKGWPPL</sequence>
<evidence type="ECO:0000256" key="1">
    <source>
        <dbReference type="ARBA" id="ARBA00022729"/>
    </source>
</evidence>
<dbReference type="InterPro" id="IPR017853">
    <property type="entry name" value="GH"/>
</dbReference>
<proteinExistence type="predicted"/>
<name>A0A1H9RA83_9BACI</name>
<dbReference type="GO" id="GO:0030245">
    <property type="term" value="P:cellulose catabolic process"/>
    <property type="evidence" value="ECO:0007669"/>
    <property type="project" value="UniProtKB-KW"/>
</dbReference>
<dbReference type="Pfam" id="PF03442">
    <property type="entry name" value="CBM_X2"/>
    <property type="match status" value="1"/>
</dbReference>
<keyword evidence="5" id="KW-0326">Glycosidase</keyword>
<keyword evidence="6" id="KW-0624">Polysaccharide degradation</keyword>
<dbReference type="InterPro" id="IPR001119">
    <property type="entry name" value="SLH_dom"/>
</dbReference>
<evidence type="ECO:0000313" key="10">
    <source>
        <dbReference type="Proteomes" id="UP000199687"/>
    </source>
</evidence>
<evidence type="ECO:0000256" key="4">
    <source>
        <dbReference type="ARBA" id="ARBA00023277"/>
    </source>
</evidence>
<feature type="domain" description="SLH" evidence="8">
    <location>
        <begin position="562"/>
        <end position="625"/>
    </location>
</feature>
<keyword evidence="10" id="KW-1185">Reference proteome</keyword>
<dbReference type="InterPro" id="IPR014756">
    <property type="entry name" value="Ig_E-set"/>
</dbReference>
<dbReference type="Gene3D" id="3.20.20.80">
    <property type="entry name" value="Glycosidases"/>
    <property type="match status" value="1"/>
</dbReference>
<dbReference type="AlphaFoldDB" id="A0A1H9RA83"/>
<dbReference type="InterPro" id="IPR040946">
    <property type="entry name" value="CBM46"/>
</dbReference>
<feature type="signal peptide" evidence="7">
    <location>
        <begin position="1"/>
        <end position="25"/>
    </location>
</feature>
<dbReference type="InterPro" id="IPR001547">
    <property type="entry name" value="Glyco_hydro_5"/>
</dbReference>
<dbReference type="EMBL" id="FOGL01000008">
    <property type="protein sequence ID" value="SER68959.1"/>
    <property type="molecule type" value="Genomic_DNA"/>
</dbReference>
<dbReference type="Proteomes" id="UP000199687">
    <property type="component" value="Unassembled WGS sequence"/>
</dbReference>
<protein>
    <submittedName>
        <fullName evidence="9">S-layer homology domain-containing protein</fullName>
    </submittedName>
</protein>
<feature type="chain" id="PRO_5011721028" evidence="7">
    <location>
        <begin position="26"/>
        <end position="751"/>
    </location>
</feature>
<feature type="domain" description="SLH" evidence="8">
    <location>
        <begin position="626"/>
        <end position="685"/>
    </location>
</feature>
<dbReference type="InterPro" id="IPR051465">
    <property type="entry name" value="Cell_Envelope_Struct_Comp"/>
</dbReference>
<evidence type="ECO:0000256" key="7">
    <source>
        <dbReference type="SAM" id="SignalP"/>
    </source>
</evidence>
<feature type="domain" description="SLH" evidence="8">
    <location>
        <begin position="689"/>
        <end position="751"/>
    </location>
</feature>
<dbReference type="InterPro" id="IPR018087">
    <property type="entry name" value="Glyco_hydro_5_CS"/>
</dbReference>
<dbReference type="Pfam" id="PF00150">
    <property type="entry name" value="Cellulase"/>
    <property type="match status" value="1"/>
</dbReference>
<dbReference type="SUPFAM" id="SSF81296">
    <property type="entry name" value="E set domains"/>
    <property type="match status" value="1"/>
</dbReference>
<evidence type="ECO:0000256" key="2">
    <source>
        <dbReference type="ARBA" id="ARBA00022801"/>
    </source>
</evidence>
<keyword evidence="3" id="KW-0136">Cellulose degradation</keyword>
<dbReference type="Pfam" id="PF18448">
    <property type="entry name" value="CBM46"/>
    <property type="match status" value="1"/>
</dbReference>
<evidence type="ECO:0000259" key="8">
    <source>
        <dbReference type="PROSITE" id="PS51272"/>
    </source>
</evidence>
<dbReference type="GO" id="GO:0004553">
    <property type="term" value="F:hydrolase activity, hydrolyzing O-glycosyl compounds"/>
    <property type="evidence" value="ECO:0007669"/>
    <property type="project" value="InterPro"/>
</dbReference>